<organism evidence="3 4">
    <name type="scientific">Rhizophlyctis rosea</name>
    <dbReference type="NCBI Taxonomy" id="64517"/>
    <lineage>
        <taxon>Eukaryota</taxon>
        <taxon>Fungi</taxon>
        <taxon>Fungi incertae sedis</taxon>
        <taxon>Chytridiomycota</taxon>
        <taxon>Chytridiomycota incertae sedis</taxon>
        <taxon>Chytridiomycetes</taxon>
        <taxon>Rhizophlyctidales</taxon>
        <taxon>Rhizophlyctidaceae</taxon>
        <taxon>Rhizophlyctis</taxon>
    </lineage>
</organism>
<dbReference type="Proteomes" id="UP001212841">
    <property type="component" value="Unassembled WGS sequence"/>
</dbReference>
<feature type="chain" id="PRO_5041996724" evidence="2">
    <location>
        <begin position="18"/>
        <end position="293"/>
    </location>
</feature>
<accession>A0AAD5X2H3</accession>
<gene>
    <name evidence="3" type="ORF">HK097_000599</name>
</gene>
<keyword evidence="2" id="KW-0732">Signal</keyword>
<evidence type="ECO:0000313" key="4">
    <source>
        <dbReference type="Proteomes" id="UP001212841"/>
    </source>
</evidence>
<dbReference type="AlphaFoldDB" id="A0AAD5X2H3"/>
<evidence type="ECO:0000256" key="1">
    <source>
        <dbReference type="SAM" id="MobiDB-lite"/>
    </source>
</evidence>
<comment type="caution">
    <text evidence="3">The sequence shown here is derived from an EMBL/GenBank/DDBJ whole genome shotgun (WGS) entry which is preliminary data.</text>
</comment>
<feature type="signal peptide" evidence="2">
    <location>
        <begin position="1"/>
        <end position="17"/>
    </location>
</feature>
<reference evidence="3" key="1">
    <citation type="submission" date="2020-05" db="EMBL/GenBank/DDBJ databases">
        <title>Phylogenomic resolution of chytrid fungi.</title>
        <authorList>
            <person name="Stajich J.E."/>
            <person name="Amses K."/>
            <person name="Simmons R."/>
            <person name="Seto K."/>
            <person name="Myers J."/>
            <person name="Bonds A."/>
            <person name="Quandt C.A."/>
            <person name="Barry K."/>
            <person name="Liu P."/>
            <person name="Grigoriev I."/>
            <person name="Longcore J.E."/>
            <person name="James T.Y."/>
        </authorList>
    </citation>
    <scope>NUCLEOTIDE SEQUENCE</scope>
    <source>
        <strain evidence="3">JEL0318</strain>
    </source>
</reference>
<protein>
    <submittedName>
        <fullName evidence="3">Uncharacterized protein</fullName>
    </submittedName>
</protein>
<sequence>MLSRLTPLLALLPLTLAQNTISSNEPGRPVQFAQPCGADLLLDDFSSERVWTAPSGEVKRANAIGGDWGIWGGNFTIDTSAKTLTIVPRVQPTPYLAEGFNPDTVPTFNFFYTQFTNQHEIFDKACANLTAFNALEFEAVAPAGFDFNITFTQRLQNDCEVRTYDSQYQLFSKYYTTPGQKQTIRLPLSDFSKDLSGANFNYQWNKDITLVNLAGANPGDAITISNVVLKGAPCSGTATTSTSTSSATVSGAPSATSAGGASATQGAGSGGESLSVGMAAMAGAVALAAGALI</sequence>
<dbReference type="EMBL" id="JADGJD010001105">
    <property type="protein sequence ID" value="KAJ3046727.1"/>
    <property type="molecule type" value="Genomic_DNA"/>
</dbReference>
<keyword evidence="4" id="KW-1185">Reference proteome</keyword>
<evidence type="ECO:0000256" key="2">
    <source>
        <dbReference type="SAM" id="SignalP"/>
    </source>
</evidence>
<dbReference type="Gene3D" id="2.60.120.430">
    <property type="entry name" value="Galactose-binding lectin"/>
    <property type="match status" value="1"/>
</dbReference>
<evidence type="ECO:0000313" key="3">
    <source>
        <dbReference type="EMBL" id="KAJ3046727.1"/>
    </source>
</evidence>
<feature type="region of interest" description="Disordered" evidence="1">
    <location>
        <begin position="238"/>
        <end position="266"/>
    </location>
</feature>
<name>A0AAD5X2H3_9FUNG</name>
<proteinExistence type="predicted"/>